<dbReference type="Pfam" id="PF13963">
    <property type="entry name" value="Transpos_assoc"/>
    <property type="match status" value="1"/>
</dbReference>
<dbReference type="PANTHER" id="PTHR10775">
    <property type="entry name" value="OS08G0208400 PROTEIN"/>
    <property type="match status" value="1"/>
</dbReference>
<dbReference type="Pfam" id="PF02992">
    <property type="entry name" value="Transposase_21"/>
    <property type="match status" value="1"/>
</dbReference>
<protein>
    <recommendedName>
        <fullName evidence="2">Transposase-associated domain-containing protein</fullName>
    </recommendedName>
</protein>
<organism evidence="3 4">
    <name type="scientific">Paspalum notatum var. saurae</name>
    <dbReference type="NCBI Taxonomy" id="547442"/>
    <lineage>
        <taxon>Eukaryota</taxon>
        <taxon>Viridiplantae</taxon>
        <taxon>Streptophyta</taxon>
        <taxon>Embryophyta</taxon>
        <taxon>Tracheophyta</taxon>
        <taxon>Spermatophyta</taxon>
        <taxon>Magnoliopsida</taxon>
        <taxon>Liliopsida</taxon>
        <taxon>Poales</taxon>
        <taxon>Poaceae</taxon>
        <taxon>PACMAD clade</taxon>
        <taxon>Panicoideae</taxon>
        <taxon>Andropogonodae</taxon>
        <taxon>Paspaleae</taxon>
        <taxon>Paspalinae</taxon>
        <taxon>Paspalum</taxon>
    </lineage>
</organism>
<dbReference type="InterPro" id="IPR029480">
    <property type="entry name" value="Transpos_assoc"/>
</dbReference>
<accession>A0AAQ3TS63</accession>
<evidence type="ECO:0000256" key="1">
    <source>
        <dbReference type="SAM" id="MobiDB-lite"/>
    </source>
</evidence>
<name>A0AAQ3TS63_PASNO</name>
<dbReference type="EMBL" id="CP144749">
    <property type="protein sequence ID" value="WVZ76910.1"/>
    <property type="molecule type" value="Genomic_DNA"/>
</dbReference>
<dbReference type="Proteomes" id="UP001341281">
    <property type="component" value="Chromosome 05"/>
</dbReference>
<keyword evidence="4" id="KW-1185">Reference proteome</keyword>
<feature type="domain" description="Transposase-associated" evidence="2">
    <location>
        <begin position="39"/>
        <end position="111"/>
    </location>
</feature>
<feature type="compositionally biased region" description="Basic and acidic residues" evidence="1">
    <location>
        <begin position="28"/>
        <end position="39"/>
    </location>
</feature>
<proteinExistence type="predicted"/>
<reference evidence="3 4" key="1">
    <citation type="submission" date="2024-02" db="EMBL/GenBank/DDBJ databases">
        <title>High-quality chromosome-scale genome assembly of Pensacola bahiagrass (Paspalum notatum Flugge var. saurae).</title>
        <authorList>
            <person name="Vega J.M."/>
            <person name="Podio M."/>
            <person name="Orjuela J."/>
            <person name="Siena L.A."/>
            <person name="Pessino S.C."/>
            <person name="Combes M.C."/>
            <person name="Mariac C."/>
            <person name="Albertini E."/>
            <person name="Pupilli F."/>
            <person name="Ortiz J.P.A."/>
            <person name="Leblanc O."/>
        </authorList>
    </citation>
    <scope>NUCLEOTIDE SEQUENCE [LARGE SCALE GENOMIC DNA]</scope>
    <source>
        <strain evidence="3">R1</strain>
        <tissue evidence="3">Leaf</tissue>
    </source>
</reference>
<evidence type="ECO:0000259" key="2">
    <source>
        <dbReference type="Pfam" id="PF13963"/>
    </source>
</evidence>
<dbReference type="AlphaFoldDB" id="A0AAQ3TS63"/>
<gene>
    <name evidence="3" type="ORF">U9M48_024829</name>
</gene>
<dbReference type="PANTHER" id="PTHR10775:SF180">
    <property type="entry name" value="TRANSPOSON, EN_SPM-LIKE, TRANSPOSASE-ASSOCIATED DOMAIN PROTEIN-RELATED"/>
    <property type="match status" value="1"/>
</dbReference>
<feature type="region of interest" description="Disordered" evidence="1">
    <location>
        <begin position="1"/>
        <end position="39"/>
    </location>
</feature>
<evidence type="ECO:0000313" key="4">
    <source>
        <dbReference type="Proteomes" id="UP001341281"/>
    </source>
</evidence>
<sequence>MEGDEKNLAGQEEGGGESRGLRGVVVRQDMKGRSSMDHQWRSKDRRSVEFLAGLGVFIETAEKNKKPSGFISCPCFDCKNEKEYSSSKTLRNHLIRRGFMLGYVCWTKHGELGVLEGEEEEEEGNIDFTQFNSFADTLMGDADDEDNTDALAQMLHDAKEDCDNERDWKKLERMLEDHRTLLYPDCREDHMKLRSTLELLQWKASNGVSDKGFNELLMLIKKLLPEGNKLPVTTYEAKKVVCPLGLEVQTIHACTNDCILYRGDYRENVVQCVKHRGIRSNVMTLRTFRGNVRGRECLLRNEEQAKIIRWHKEERKKDDMLRHPADGSQWRKIDRTYPNFAEDARNIRFSLSTDGMNPFSEISSSHGT</sequence>
<evidence type="ECO:0000313" key="3">
    <source>
        <dbReference type="EMBL" id="WVZ76910.1"/>
    </source>
</evidence>
<dbReference type="InterPro" id="IPR004242">
    <property type="entry name" value="Transposase_21"/>
</dbReference>